<reference evidence="2 3" key="1">
    <citation type="submission" date="2018-06" db="EMBL/GenBank/DDBJ databases">
        <title>Comparative genomics reveals the genomic features of Rhizophagus irregularis, R. cerebriforme, R. diaphanum and Gigaspora rosea, and their symbiotic lifestyle signature.</title>
        <authorList>
            <person name="Morin E."/>
            <person name="San Clemente H."/>
            <person name="Chen E.C.H."/>
            <person name="De La Providencia I."/>
            <person name="Hainaut M."/>
            <person name="Kuo A."/>
            <person name="Kohler A."/>
            <person name="Murat C."/>
            <person name="Tang N."/>
            <person name="Roy S."/>
            <person name="Loubradou J."/>
            <person name="Henrissat B."/>
            <person name="Grigoriev I.V."/>
            <person name="Corradi N."/>
            <person name="Roux C."/>
            <person name="Martin F.M."/>
        </authorList>
    </citation>
    <scope>NUCLEOTIDE SEQUENCE [LARGE SCALE GENOMIC DNA]</scope>
    <source>
        <strain evidence="2 3">DAOM 194757</strain>
    </source>
</reference>
<feature type="transmembrane region" description="Helical" evidence="1">
    <location>
        <begin position="53"/>
        <end position="73"/>
    </location>
</feature>
<keyword evidence="3" id="KW-1185">Reference proteome</keyword>
<keyword evidence="1" id="KW-1133">Transmembrane helix</keyword>
<gene>
    <name evidence="2" type="ORF">C2G38_696340</name>
</gene>
<accession>A0A397U3L9</accession>
<dbReference type="EMBL" id="QKWP01002217">
    <property type="protein sequence ID" value="RIB04261.1"/>
    <property type="molecule type" value="Genomic_DNA"/>
</dbReference>
<comment type="caution">
    <text evidence="2">The sequence shown here is derived from an EMBL/GenBank/DDBJ whole genome shotgun (WGS) entry which is preliminary data.</text>
</comment>
<protein>
    <submittedName>
        <fullName evidence="2">Uncharacterized protein</fullName>
    </submittedName>
</protein>
<keyword evidence="1" id="KW-0812">Transmembrane</keyword>
<dbReference type="Proteomes" id="UP000266673">
    <property type="component" value="Unassembled WGS sequence"/>
</dbReference>
<name>A0A397U3L9_9GLOM</name>
<sequence>MTIFCNDERFIIMYSPSESLMKLWQLKNLLTINSTNKMFSANFFYNEFWLCRFFIIQILTNYHVPTIFILAYLQMRSINALINNFYSH</sequence>
<evidence type="ECO:0000313" key="3">
    <source>
        <dbReference type="Proteomes" id="UP000266673"/>
    </source>
</evidence>
<evidence type="ECO:0000313" key="2">
    <source>
        <dbReference type="EMBL" id="RIB04261.1"/>
    </source>
</evidence>
<dbReference type="AlphaFoldDB" id="A0A397U3L9"/>
<proteinExistence type="predicted"/>
<organism evidence="2 3">
    <name type="scientific">Gigaspora rosea</name>
    <dbReference type="NCBI Taxonomy" id="44941"/>
    <lineage>
        <taxon>Eukaryota</taxon>
        <taxon>Fungi</taxon>
        <taxon>Fungi incertae sedis</taxon>
        <taxon>Mucoromycota</taxon>
        <taxon>Glomeromycotina</taxon>
        <taxon>Glomeromycetes</taxon>
        <taxon>Diversisporales</taxon>
        <taxon>Gigasporaceae</taxon>
        <taxon>Gigaspora</taxon>
    </lineage>
</organism>
<evidence type="ECO:0000256" key="1">
    <source>
        <dbReference type="SAM" id="Phobius"/>
    </source>
</evidence>
<keyword evidence="1" id="KW-0472">Membrane</keyword>